<dbReference type="AlphaFoldDB" id="A0AAF5DHR8"/>
<dbReference type="WBParaSite" id="TCONS_00012377.p1">
    <property type="protein sequence ID" value="TCONS_00012377.p1"/>
    <property type="gene ID" value="XLOC_008039"/>
</dbReference>
<dbReference type="Proteomes" id="UP000035681">
    <property type="component" value="Unplaced"/>
</dbReference>
<evidence type="ECO:0000313" key="3">
    <source>
        <dbReference type="WBParaSite" id="TCONS_00012377.p1"/>
    </source>
</evidence>
<sequence>MQATFMMFFSITVTTLAQEFLTKNGNTSDNRAQKNLDLCISKFCTKTVLSIVVKEGKKFIDFISSKRFTFVTYINDNKYFDENKERFEQIFDEIKKYRALKVFL</sequence>
<reference evidence="3" key="1">
    <citation type="submission" date="2024-02" db="UniProtKB">
        <authorList>
            <consortium name="WormBaseParasite"/>
        </authorList>
    </citation>
    <scope>IDENTIFICATION</scope>
</reference>
<organism evidence="2 3">
    <name type="scientific">Strongyloides stercoralis</name>
    <name type="common">Threadworm</name>
    <dbReference type="NCBI Taxonomy" id="6248"/>
    <lineage>
        <taxon>Eukaryota</taxon>
        <taxon>Metazoa</taxon>
        <taxon>Ecdysozoa</taxon>
        <taxon>Nematoda</taxon>
        <taxon>Chromadorea</taxon>
        <taxon>Rhabditida</taxon>
        <taxon>Tylenchina</taxon>
        <taxon>Panagrolaimomorpha</taxon>
        <taxon>Strongyloidoidea</taxon>
        <taxon>Strongyloididae</taxon>
        <taxon>Strongyloides</taxon>
    </lineage>
</organism>
<evidence type="ECO:0000313" key="2">
    <source>
        <dbReference type="Proteomes" id="UP000035681"/>
    </source>
</evidence>
<feature type="chain" id="PRO_5041975231" evidence="1">
    <location>
        <begin position="18"/>
        <end position="104"/>
    </location>
</feature>
<keyword evidence="1" id="KW-0732">Signal</keyword>
<protein>
    <submittedName>
        <fullName evidence="3">Uncharacterized protein</fullName>
    </submittedName>
</protein>
<evidence type="ECO:0000256" key="1">
    <source>
        <dbReference type="SAM" id="SignalP"/>
    </source>
</evidence>
<keyword evidence="2" id="KW-1185">Reference proteome</keyword>
<accession>A0AAF5DHR8</accession>
<proteinExistence type="predicted"/>
<feature type="signal peptide" evidence="1">
    <location>
        <begin position="1"/>
        <end position="17"/>
    </location>
</feature>
<name>A0AAF5DHR8_STRER</name>